<evidence type="ECO:0000256" key="2">
    <source>
        <dbReference type="ARBA" id="ARBA00022801"/>
    </source>
</evidence>
<keyword evidence="1" id="KW-0547">Nucleotide-binding</keyword>
<dbReference type="SMART" id="SM00490">
    <property type="entry name" value="HELICc"/>
    <property type="match status" value="1"/>
</dbReference>
<dbReference type="Proteomes" id="UP000750711">
    <property type="component" value="Unassembled WGS sequence"/>
</dbReference>
<organism evidence="5 6">
    <name type="scientific">Trichoglossum hirsutum</name>
    <dbReference type="NCBI Taxonomy" id="265104"/>
    <lineage>
        <taxon>Eukaryota</taxon>
        <taxon>Fungi</taxon>
        <taxon>Dikarya</taxon>
        <taxon>Ascomycota</taxon>
        <taxon>Pezizomycotina</taxon>
        <taxon>Geoglossomycetes</taxon>
        <taxon>Geoglossales</taxon>
        <taxon>Geoglossaceae</taxon>
        <taxon>Trichoglossum</taxon>
    </lineage>
</organism>
<dbReference type="Pfam" id="PF00271">
    <property type="entry name" value="Helicase_C"/>
    <property type="match status" value="1"/>
</dbReference>
<keyword evidence="6" id="KW-1185">Reference proteome</keyword>
<evidence type="ECO:0000259" key="4">
    <source>
        <dbReference type="PROSITE" id="PS51194"/>
    </source>
</evidence>
<dbReference type="GO" id="GO:0005634">
    <property type="term" value="C:nucleus"/>
    <property type="evidence" value="ECO:0007669"/>
    <property type="project" value="TreeGrafter"/>
</dbReference>
<dbReference type="EMBL" id="JAGHQM010000475">
    <property type="protein sequence ID" value="KAH0559985.1"/>
    <property type="molecule type" value="Genomic_DNA"/>
</dbReference>
<dbReference type="SUPFAM" id="SSF52540">
    <property type="entry name" value="P-loop containing nucleoside triphosphate hydrolases"/>
    <property type="match status" value="1"/>
</dbReference>
<evidence type="ECO:0000313" key="5">
    <source>
        <dbReference type="EMBL" id="KAH0559985.1"/>
    </source>
</evidence>
<dbReference type="GO" id="GO:0005524">
    <property type="term" value="F:ATP binding"/>
    <property type="evidence" value="ECO:0007669"/>
    <property type="project" value="UniProtKB-KW"/>
</dbReference>
<dbReference type="GO" id="GO:0008094">
    <property type="term" value="F:ATP-dependent activity, acting on DNA"/>
    <property type="evidence" value="ECO:0007669"/>
    <property type="project" value="TreeGrafter"/>
</dbReference>
<dbReference type="GO" id="GO:0006281">
    <property type="term" value="P:DNA repair"/>
    <property type="evidence" value="ECO:0007669"/>
    <property type="project" value="TreeGrafter"/>
</dbReference>
<dbReference type="PROSITE" id="PS51194">
    <property type="entry name" value="HELICASE_CTER"/>
    <property type="match status" value="1"/>
</dbReference>
<proteinExistence type="predicted"/>
<reference evidence="5" key="1">
    <citation type="submission" date="2021-03" db="EMBL/GenBank/DDBJ databases">
        <title>Comparative genomics and phylogenomic investigation of the class Geoglossomycetes provide insights into ecological specialization and systematics.</title>
        <authorList>
            <person name="Melie T."/>
            <person name="Pirro S."/>
            <person name="Miller A.N."/>
            <person name="Quandt A."/>
        </authorList>
    </citation>
    <scope>NUCLEOTIDE SEQUENCE</scope>
    <source>
        <strain evidence="5">CAQ_001_2017</strain>
    </source>
</reference>
<dbReference type="PANTHER" id="PTHR45626:SF22">
    <property type="entry name" value="DNA REPAIR PROTEIN RAD5"/>
    <property type="match status" value="1"/>
</dbReference>
<dbReference type="AlphaFoldDB" id="A0A9P8LCS9"/>
<dbReference type="InterPro" id="IPR049730">
    <property type="entry name" value="SNF2/RAD54-like_C"/>
</dbReference>
<dbReference type="GO" id="GO:0016787">
    <property type="term" value="F:hydrolase activity"/>
    <property type="evidence" value="ECO:0007669"/>
    <property type="project" value="UniProtKB-KW"/>
</dbReference>
<accession>A0A9P8LCS9</accession>
<name>A0A9P8LCS9_9PEZI</name>
<protein>
    <recommendedName>
        <fullName evidence="4">Helicase C-terminal domain-containing protein</fullName>
    </recommendedName>
</protein>
<dbReference type="PANTHER" id="PTHR45626">
    <property type="entry name" value="TRANSCRIPTION TERMINATION FACTOR 2-RELATED"/>
    <property type="match status" value="1"/>
</dbReference>
<keyword evidence="2" id="KW-0378">Hydrolase</keyword>
<evidence type="ECO:0000256" key="1">
    <source>
        <dbReference type="ARBA" id="ARBA00022741"/>
    </source>
</evidence>
<evidence type="ECO:0000313" key="6">
    <source>
        <dbReference type="Proteomes" id="UP000750711"/>
    </source>
</evidence>
<dbReference type="Gene3D" id="3.40.50.300">
    <property type="entry name" value="P-loop containing nucleotide triphosphate hydrolases"/>
    <property type="match status" value="1"/>
</dbReference>
<sequence>MLLEETSKDQSDPLWLPDDIENETLGNIGEDLSTPSRDDWLQRISQRQNLCTESSRVEYFLRLFRWLRTEYPDEKIVIFSSHLRYLDIVAEALRQDQGIEAIRFDETIKTSRRPAIQEEFMTSGPGIPLLITSGTGGVGLNIAHASIIIQLEPWWNQNQELQAITRLHRRGQTKVVKYICMEATNSDIDVEIICVQNKKVEVNEELMRPILRRHNEGPMIMDLLMIGGLEPMVFEELQSRDTDT</sequence>
<dbReference type="InterPro" id="IPR001650">
    <property type="entry name" value="Helicase_C-like"/>
</dbReference>
<keyword evidence="3" id="KW-0067">ATP-binding</keyword>
<evidence type="ECO:0000256" key="3">
    <source>
        <dbReference type="ARBA" id="ARBA00022840"/>
    </source>
</evidence>
<dbReference type="InterPro" id="IPR027417">
    <property type="entry name" value="P-loop_NTPase"/>
</dbReference>
<dbReference type="InterPro" id="IPR050628">
    <property type="entry name" value="SNF2_RAD54_helicase_TF"/>
</dbReference>
<feature type="domain" description="Helicase C-terminal" evidence="4">
    <location>
        <begin position="59"/>
        <end position="211"/>
    </location>
</feature>
<comment type="caution">
    <text evidence="5">The sequence shown here is derived from an EMBL/GenBank/DDBJ whole genome shotgun (WGS) entry which is preliminary data.</text>
</comment>
<dbReference type="CDD" id="cd18793">
    <property type="entry name" value="SF2_C_SNF"/>
    <property type="match status" value="1"/>
</dbReference>
<gene>
    <name evidence="5" type="ORF">GP486_003501</name>
</gene>